<proteinExistence type="predicted"/>
<dbReference type="EMBL" id="JH658812">
    <property type="protein sequence ID" value="EXL84356.1"/>
    <property type="molecule type" value="Genomic_DNA"/>
</dbReference>
<sequence>MEVLGAVASSIAVVQALAAGKHAVSLFREIPDIQKDFDYLMKELNMIKSMAQAVSRMAPTALEQDLINTAARNMNEITAELEALLRICSRESGPEGNKMNKARKRKWLVEKSDIKKLQQRMSQAKETLHFALNSSRVSNDIRNETDYDEHANDAYKLAKSATSSSATTGNHRESSTSSTTSGRSYTGARRSGYQQWS</sequence>
<dbReference type="Proteomes" id="UP000030676">
    <property type="component" value="Unassembled WGS sequence"/>
</dbReference>
<gene>
    <name evidence="2" type="ORF">FOPG_03394</name>
</gene>
<feature type="compositionally biased region" description="Low complexity" evidence="1">
    <location>
        <begin position="175"/>
        <end position="197"/>
    </location>
</feature>
<organism evidence="2">
    <name type="scientific">Fusarium oxysporum f. sp. conglutinans race 2 54008</name>
    <dbReference type="NCBI Taxonomy" id="1089457"/>
    <lineage>
        <taxon>Eukaryota</taxon>
        <taxon>Fungi</taxon>
        <taxon>Dikarya</taxon>
        <taxon>Ascomycota</taxon>
        <taxon>Pezizomycotina</taxon>
        <taxon>Sordariomycetes</taxon>
        <taxon>Hypocreomycetidae</taxon>
        <taxon>Hypocreales</taxon>
        <taxon>Nectriaceae</taxon>
        <taxon>Fusarium</taxon>
        <taxon>Fusarium oxysporum species complex</taxon>
    </lineage>
</organism>
<dbReference type="HOGENOM" id="CLU_119629_0_0_1"/>
<name>X0IJT4_FUSOX</name>
<accession>X0IJT4</accession>
<evidence type="ECO:0008006" key="3">
    <source>
        <dbReference type="Google" id="ProtNLM"/>
    </source>
</evidence>
<evidence type="ECO:0000256" key="1">
    <source>
        <dbReference type="SAM" id="MobiDB-lite"/>
    </source>
</evidence>
<reference evidence="2" key="1">
    <citation type="submission" date="2011-11" db="EMBL/GenBank/DDBJ databases">
        <title>The Genome Sequence of Fusarium oxysporum PHW808.</title>
        <authorList>
            <consortium name="The Broad Institute Genome Sequencing Platform"/>
            <person name="Ma L.-J."/>
            <person name="Gale L.R."/>
            <person name="Schwartz D.C."/>
            <person name="Zhou S."/>
            <person name="Corby-Kistler H."/>
            <person name="Young S.K."/>
            <person name="Zeng Q."/>
            <person name="Gargeya S."/>
            <person name="Fitzgerald M."/>
            <person name="Haas B."/>
            <person name="Abouelleil A."/>
            <person name="Alvarado L."/>
            <person name="Arachchi H.M."/>
            <person name="Berlin A."/>
            <person name="Brown A."/>
            <person name="Chapman S.B."/>
            <person name="Chen Z."/>
            <person name="Dunbar C."/>
            <person name="Freedman E."/>
            <person name="Gearin G."/>
            <person name="Goldberg J."/>
            <person name="Griggs A."/>
            <person name="Gujja S."/>
            <person name="Heiman D."/>
            <person name="Howarth C."/>
            <person name="Larson L."/>
            <person name="Lui A."/>
            <person name="MacDonald P.J.P."/>
            <person name="Montmayeur A."/>
            <person name="Murphy C."/>
            <person name="Neiman D."/>
            <person name="Pearson M."/>
            <person name="Priest M."/>
            <person name="Roberts A."/>
            <person name="Saif S."/>
            <person name="Shea T."/>
            <person name="Shenoy N."/>
            <person name="Sisk P."/>
            <person name="Stolte C."/>
            <person name="Sykes S."/>
            <person name="Wortman J."/>
            <person name="Nusbaum C."/>
            <person name="Birren B."/>
        </authorList>
    </citation>
    <scope>NUCLEOTIDE SEQUENCE [LARGE SCALE GENOMIC DNA]</scope>
    <source>
        <strain evidence="2">54008</strain>
    </source>
</reference>
<evidence type="ECO:0000313" key="2">
    <source>
        <dbReference type="EMBL" id="EXL84356.1"/>
    </source>
</evidence>
<dbReference type="AlphaFoldDB" id="X0IJT4"/>
<protein>
    <recommendedName>
        <fullName evidence="3">NACHT-NTPase and P-loop NTPases N-terminal domain-containing protein</fullName>
    </recommendedName>
</protein>
<feature type="region of interest" description="Disordered" evidence="1">
    <location>
        <begin position="158"/>
        <end position="197"/>
    </location>
</feature>
<feature type="compositionally biased region" description="Low complexity" evidence="1">
    <location>
        <begin position="158"/>
        <end position="168"/>
    </location>
</feature>
<dbReference type="OrthoDB" id="7464126at2759"/>
<reference evidence="2" key="2">
    <citation type="submission" date="2012-05" db="EMBL/GenBank/DDBJ databases">
        <title>The Genome Annotation of Fusarium oxysporum PHW808.</title>
        <authorList>
            <consortium name="The Broad Institute Genomics Platform"/>
            <person name="Ma L.-J."/>
            <person name="Corby-Kistler H."/>
            <person name="Broz K."/>
            <person name="Gale L.R."/>
            <person name="Jonkers W."/>
            <person name="O'Donnell K."/>
            <person name="Ploetz R."/>
            <person name="Steinberg C."/>
            <person name="Schwartz D.C."/>
            <person name="VanEtten H."/>
            <person name="Zhou S."/>
            <person name="Young S.K."/>
            <person name="Zeng Q."/>
            <person name="Gargeya S."/>
            <person name="Fitzgerald M."/>
            <person name="Abouelleil A."/>
            <person name="Alvarado L."/>
            <person name="Chapman S.B."/>
            <person name="Gainer-Dewar J."/>
            <person name="Goldberg J."/>
            <person name="Griggs A."/>
            <person name="Gujja S."/>
            <person name="Hansen M."/>
            <person name="Howarth C."/>
            <person name="Imamovic A."/>
            <person name="Ireland A."/>
            <person name="Larimer J."/>
            <person name="McCowan C."/>
            <person name="Murphy C."/>
            <person name="Pearson M."/>
            <person name="Poon T.W."/>
            <person name="Priest M."/>
            <person name="Roberts A."/>
            <person name="Saif S."/>
            <person name="Shea T."/>
            <person name="Sykes S."/>
            <person name="Wortman J."/>
            <person name="Nusbaum C."/>
            <person name="Birren B."/>
        </authorList>
    </citation>
    <scope>NUCLEOTIDE SEQUENCE</scope>
    <source>
        <strain evidence="2">54008</strain>
    </source>
</reference>